<dbReference type="EMBL" id="JADXDR010000108">
    <property type="protein sequence ID" value="KAI7839024.1"/>
    <property type="molecule type" value="Genomic_DNA"/>
</dbReference>
<feature type="transmembrane region" description="Helical" evidence="1">
    <location>
        <begin position="102"/>
        <end position="120"/>
    </location>
</feature>
<sequence length="135" mass="13304">MAHVVQKGVQAGGVLGVGLVAPAVLAVHKYQGGDMKSAVPKVADALAKTTMATVALSVAMGATRLARLHYNKRAERANLFANVGLAVGGAAAVAFLPATATMVLGGATAGAAAGVAAFVLSTPKKEVKLPAVADM</sequence>
<proteinExistence type="predicted"/>
<keyword evidence="1" id="KW-1133">Transmembrane helix</keyword>
<reference evidence="2" key="1">
    <citation type="submission" date="2020-11" db="EMBL/GenBank/DDBJ databases">
        <title>Chlorella ohadii genome sequencing and assembly.</title>
        <authorList>
            <person name="Murik O."/>
            <person name="Treves H."/>
            <person name="Kedem I."/>
            <person name="Shotland Y."/>
            <person name="Kaplan A."/>
        </authorList>
    </citation>
    <scope>NUCLEOTIDE SEQUENCE</scope>
    <source>
        <strain evidence="2">1</strain>
    </source>
</reference>
<evidence type="ECO:0000256" key="1">
    <source>
        <dbReference type="SAM" id="Phobius"/>
    </source>
</evidence>
<organism evidence="2 3">
    <name type="scientific">Chlorella ohadii</name>
    <dbReference type="NCBI Taxonomy" id="2649997"/>
    <lineage>
        <taxon>Eukaryota</taxon>
        <taxon>Viridiplantae</taxon>
        <taxon>Chlorophyta</taxon>
        <taxon>core chlorophytes</taxon>
        <taxon>Trebouxiophyceae</taxon>
        <taxon>Chlorellales</taxon>
        <taxon>Chlorellaceae</taxon>
        <taxon>Chlorella clade</taxon>
        <taxon>Chlorella</taxon>
    </lineage>
</organism>
<accession>A0AAD5DRB4</accession>
<keyword evidence="1" id="KW-0472">Membrane</keyword>
<evidence type="ECO:0000313" key="2">
    <source>
        <dbReference type="EMBL" id="KAI7839024.1"/>
    </source>
</evidence>
<keyword evidence="3" id="KW-1185">Reference proteome</keyword>
<dbReference type="AlphaFoldDB" id="A0AAD5DRB4"/>
<gene>
    <name evidence="2" type="ORF">COHA_007166</name>
</gene>
<evidence type="ECO:0000313" key="3">
    <source>
        <dbReference type="Proteomes" id="UP001205105"/>
    </source>
</evidence>
<protein>
    <submittedName>
        <fullName evidence="2">Uncharacterized protein</fullName>
    </submittedName>
</protein>
<feature type="transmembrane region" description="Helical" evidence="1">
    <location>
        <begin position="77"/>
        <end position="96"/>
    </location>
</feature>
<keyword evidence="1" id="KW-0812">Transmembrane</keyword>
<comment type="caution">
    <text evidence="2">The sequence shown here is derived from an EMBL/GenBank/DDBJ whole genome shotgun (WGS) entry which is preliminary data.</text>
</comment>
<dbReference type="Proteomes" id="UP001205105">
    <property type="component" value="Unassembled WGS sequence"/>
</dbReference>
<name>A0AAD5DRB4_9CHLO</name>